<dbReference type="AlphaFoldDB" id="A0A2S1LEU5"/>
<dbReference type="PROSITE" id="PS51257">
    <property type="entry name" value="PROKAR_LIPOPROTEIN"/>
    <property type="match status" value="1"/>
</dbReference>
<organism evidence="1 2">
    <name type="scientific">Flavobacterium faecale</name>
    <dbReference type="NCBI Taxonomy" id="1355330"/>
    <lineage>
        <taxon>Bacteria</taxon>
        <taxon>Pseudomonadati</taxon>
        <taxon>Bacteroidota</taxon>
        <taxon>Flavobacteriia</taxon>
        <taxon>Flavobacteriales</taxon>
        <taxon>Flavobacteriaceae</taxon>
        <taxon>Flavobacterium</taxon>
    </lineage>
</organism>
<evidence type="ECO:0000313" key="1">
    <source>
        <dbReference type="EMBL" id="AWG22284.1"/>
    </source>
</evidence>
<sequence length="153" mass="18504">MKTKISQLIIFLFILTGCDRQRSLEEILINNPNESWICFDNEYQFTHYIFKENKISDRYTLDRETNKYKKYIGAADNIILPSEWSVKNDSILDWRGGFFDVLTYDENTIFLYLQPEKNKSGRIIVLEREKDNITKRLFEVINKREKHPEKYKY</sequence>
<reference evidence="1 2" key="1">
    <citation type="submission" date="2017-04" db="EMBL/GenBank/DDBJ databases">
        <title>Compelte genome sequence of WV33.</title>
        <authorList>
            <person name="Lee P.C."/>
        </authorList>
    </citation>
    <scope>NUCLEOTIDE SEQUENCE [LARGE SCALE GENOMIC DNA]</scope>
    <source>
        <strain evidence="1 2">WV33</strain>
    </source>
</reference>
<dbReference type="OrthoDB" id="1346430at2"/>
<protein>
    <submittedName>
        <fullName evidence="1">Uncharacterized protein</fullName>
    </submittedName>
</protein>
<dbReference type="EMBL" id="CP020918">
    <property type="protein sequence ID" value="AWG22284.1"/>
    <property type="molecule type" value="Genomic_DNA"/>
</dbReference>
<accession>A0A2S1LEU5</accession>
<evidence type="ECO:0000313" key="2">
    <source>
        <dbReference type="Proteomes" id="UP000244527"/>
    </source>
</evidence>
<dbReference type="KEGG" id="ffa:FFWV33_12525"/>
<dbReference type="RefSeq" id="WP_108741212.1">
    <property type="nucleotide sequence ID" value="NZ_CP020918.1"/>
</dbReference>
<gene>
    <name evidence="1" type="ORF">FFWV33_12525</name>
</gene>
<name>A0A2S1LEU5_9FLAO</name>
<keyword evidence="2" id="KW-1185">Reference proteome</keyword>
<dbReference type="Proteomes" id="UP000244527">
    <property type="component" value="Chromosome"/>
</dbReference>
<proteinExistence type="predicted"/>